<gene>
    <name evidence="1" type="ORF">QYF61_014992</name>
</gene>
<keyword evidence="2" id="KW-1185">Reference proteome</keyword>
<protein>
    <submittedName>
        <fullName evidence="1">Uncharacterized protein</fullName>
    </submittedName>
</protein>
<sequence length="104" mass="12083">MLEVAWMVFNNREKEKEMQQAQRGNLREGRTLEELIEEGEAQERVIEEGEEMGEWENHLLLYSPILRSMCNLQRKETLEKGMSSSGNLDPALQAIKLMTLNDES</sequence>
<reference evidence="1 2" key="1">
    <citation type="journal article" date="2023" name="J. Hered.">
        <title>Chromosome-level genome of the wood stork (Mycteria americana) provides insight into avian chromosome evolution.</title>
        <authorList>
            <person name="Flamio R. Jr."/>
            <person name="Ramstad K.M."/>
        </authorList>
    </citation>
    <scope>NUCLEOTIDE SEQUENCE [LARGE SCALE GENOMIC DNA]</scope>
    <source>
        <strain evidence="1">JAX WOST 10</strain>
    </source>
</reference>
<name>A0AAN7NS80_MYCAM</name>
<dbReference type="EMBL" id="JAUNZN010000001">
    <property type="protein sequence ID" value="KAK4831060.1"/>
    <property type="molecule type" value="Genomic_DNA"/>
</dbReference>
<proteinExistence type="predicted"/>
<evidence type="ECO:0000313" key="2">
    <source>
        <dbReference type="Proteomes" id="UP001333110"/>
    </source>
</evidence>
<organism evidence="1 2">
    <name type="scientific">Mycteria americana</name>
    <name type="common">Wood stork</name>
    <dbReference type="NCBI Taxonomy" id="33587"/>
    <lineage>
        <taxon>Eukaryota</taxon>
        <taxon>Metazoa</taxon>
        <taxon>Chordata</taxon>
        <taxon>Craniata</taxon>
        <taxon>Vertebrata</taxon>
        <taxon>Euteleostomi</taxon>
        <taxon>Archelosauria</taxon>
        <taxon>Archosauria</taxon>
        <taxon>Dinosauria</taxon>
        <taxon>Saurischia</taxon>
        <taxon>Theropoda</taxon>
        <taxon>Coelurosauria</taxon>
        <taxon>Aves</taxon>
        <taxon>Neognathae</taxon>
        <taxon>Neoaves</taxon>
        <taxon>Aequornithes</taxon>
        <taxon>Ciconiiformes</taxon>
        <taxon>Ciconiidae</taxon>
        <taxon>Mycteria</taxon>
    </lineage>
</organism>
<dbReference type="Proteomes" id="UP001333110">
    <property type="component" value="Unassembled WGS sequence"/>
</dbReference>
<dbReference type="AlphaFoldDB" id="A0AAN7NS80"/>
<evidence type="ECO:0000313" key="1">
    <source>
        <dbReference type="EMBL" id="KAK4831060.1"/>
    </source>
</evidence>
<comment type="caution">
    <text evidence="1">The sequence shown here is derived from an EMBL/GenBank/DDBJ whole genome shotgun (WGS) entry which is preliminary data.</text>
</comment>
<accession>A0AAN7NS80</accession>